<reference evidence="6 7" key="1">
    <citation type="journal article" date="2021" name="BMC Biol.">
        <title>Horizontally acquired antibacterial genes associated with adaptive radiation of ladybird beetles.</title>
        <authorList>
            <person name="Li H.S."/>
            <person name="Tang X.F."/>
            <person name="Huang Y.H."/>
            <person name="Xu Z.Y."/>
            <person name="Chen M.L."/>
            <person name="Du X.Y."/>
            <person name="Qiu B.Y."/>
            <person name="Chen P.T."/>
            <person name="Zhang W."/>
            <person name="Slipinski A."/>
            <person name="Escalona H.E."/>
            <person name="Waterhouse R.M."/>
            <person name="Zwick A."/>
            <person name="Pang H."/>
        </authorList>
    </citation>
    <scope>NUCLEOTIDE SEQUENCE [LARGE SCALE GENOMIC DNA]</scope>
    <source>
        <strain evidence="6">SYSU2018</strain>
    </source>
</reference>
<dbReference type="InterPro" id="IPR000873">
    <property type="entry name" value="AMP-dep_synth/lig_dom"/>
</dbReference>
<comment type="similarity">
    <text evidence="2">Belongs to the ATP-dependent AMP-binding enzyme family.</text>
</comment>
<proteinExistence type="inferred from homology"/>
<dbReference type="InterPro" id="IPR045851">
    <property type="entry name" value="AMP-bd_C_sf"/>
</dbReference>
<dbReference type="FunFam" id="3.30.300.30:FF:000007">
    <property type="entry name" value="4-coumarate--CoA ligase 2"/>
    <property type="match status" value="1"/>
</dbReference>
<dbReference type="GO" id="GO:0005777">
    <property type="term" value="C:peroxisome"/>
    <property type="evidence" value="ECO:0007669"/>
    <property type="project" value="UniProtKB-SubCell"/>
</dbReference>
<sequence length="453" mass="50315">MSTLAVVCQTVCEDLTITINFRKVKPHIGNSIEEIVKRNTEIELTATTIRNYLNNEGLPENTIDFHALIETKFDYPDIALDNPNNTAILPFSSGTTGLPKGVQLTHKNLVHNMLQNSHPELKFKISATDSFQEVLPTMLPFYHAFGYSVVMNGLNLHGGKIVALPKFRPPSFISMLKEHQQESTILYLVPPIVLLLTNDPNAKKEYLKNLRIIFTGAAPLAASDVEKFCRKFGDHITFLQGYGLTETSPVVCSLWPSILDKEGSYRGSIGRPVPNTLMKVVDINDPKNTPLGPNVDGEILIKGPQIMKGYLNLPEETKNILTEDGWLRSGDIGHYNNNGYFFISDRLKELIKVKGNQVPPAELEAIVRSFPGVAEAAVIGIPHDTKGEVPRAYVVGKIGEKLDIEALNQYVDDKVAKYKRLKGGIVVMEEIPKSATGKISRRILKEMFLKDGI</sequence>
<evidence type="ECO:0000256" key="2">
    <source>
        <dbReference type="ARBA" id="ARBA00006432"/>
    </source>
</evidence>
<feature type="domain" description="AMP-binding enzyme C-terminal" evidence="5">
    <location>
        <begin position="362"/>
        <end position="438"/>
    </location>
</feature>
<dbReference type="AlphaFoldDB" id="A0ABD2MI54"/>
<dbReference type="InterPro" id="IPR025110">
    <property type="entry name" value="AMP-bd_C"/>
</dbReference>
<evidence type="ECO:0000256" key="3">
    <source>
        <dbReference type="ARBA" id="ARBA00023140"/>
    </source>
</evidence>
<evidence type="ECO:0000313" key="7">
    <source>
        <dbReference type="Proteomes" id="UP001516400"/>
    </source>
</evidence>
<evidence type="ECO:0000259" key="5">
    <source>
        <dbReference type="Pfam" id="PF13193"/>
    </source>
</evidence>
<evidence type="ECO:0000313" key="6">
    <source>
        <dbReference type="EMBL" id="KAL3266076.1"/>
    </source>
</evidence>
<dbReference type="Proteomes" id="UP001516400">
    <property type="component" value="Unassembled WGS sequence"/>
</dbReference>
<dbReference type="PANTHER" id="PTHR24096:SF422">
    <property type="entry name" value="BCDNA.GH02901"/>
    <property type="match status" value="1"/>
</dbReference>
<comment type="subcellular location">
    <subcellularLocation>
        <location evidence="1">Peroxisome</location>
    </subcellularLocation>
</comment>
<dbReference type="Gene3D" id="2.30.38.10">
    <property type="entry name" value="Luciferase, Domain 3"/>
    <property type="match status" value="1"/>
</dbReference>
<organism evidence="6 7">
    <name type="scientific">Cryptolaemus montrouzieri</name>
    <dbReference type="NCBI Taxonomy" id="559131"/>
    <lineage>
        <taxon>Eukaryota</taxon>
        <taxon>Metazoa</taxon>
        <taxon>Ecdysozoa</taxon>
        <taxon>Arthropoda</taxon>
        <taxon>Hexapoda</taxon>
        <taxon>Insecta</taxon>
        <taxon>Pterygota</taxon>
        <taxon>Neoptera</taxon>
        <taxon>Endopterygota</taxon>
        <taxon>Coleoptera</taxon>
        <taxon>Polyphaga</taxon>
        <taxon>Cucujiformia</taxon>
        <taxon>Coccinelloidea</taxon>
        <taxon>Coccinellidae</taxon>
        <taxon>Scymninae</taxon>
        <taxon>Scymnini</taxon>
        <taxon>Cryptolaemus</taxon>
    </lineage>
</organism>
<name>A0ABD2MI54_9CUCU</name>
<dbReference type="Gene3D" id="3.40.50.980">
    <property type="match status" value="2"/>
</dbReference>
<dbReference type="Pfam" id="PF13193">
    <property type="entry name" value="AMP-binding_C"/>
    <property type="match status" value="1"/>
</dbReference>
<comment type="caution">
    <text evidence="6">The sequence shown here is derived from an EMBL/GenBank/DDBJ whole genome shotgun (WGS) entry which is preliminary data.</text>
</comment>
<dbReference type="InterPro" id="IPR020845">
    <property type="entry name" value="AMP-binding_CS"/>
</dbReference>
<keyword evidence="3" id="KW-0576">Peroxisome</keyword>
<keyword evidence="7" id="KW-1185">Reference proteome</keyword>
<dbReference type="Pfam" id="PF00501">
    <property type="entry name" value="AMP-binding"/>
    <property type="match status" value="1"/>
</dbReference>
<evidence type="ECO:0000259" key="4">
    <source>
        <dbReference type="Pfam" id="PF00501"/>
    </source>
</evidence>
<evidence type="ECO:0000256" key="1">
    <source>
        <dbReference type="ARBA" id="ARBA00004275"/>
    </source>
</evidence>
<protein>
    <submittedName>
        <fullName evidence="6">Uncharacterized protein</fullName>
    </submittedName>
</protein>
<gene>
    <name evidence="6" type="ORF">HHI36_010262</name>
</gene>
<dbReference type="PANTHER" id="PTHR24096">
    <property type="entry name" value="LONG-CHAIN-FATTY-ACID--COA LIGASE"/>
    <property type="match status" value="1"/>
</dbReference>
<dbReference type="Gene3D" id="3.30.300.30">
    <property type="match status" value="1"/>
</dbReference>
<dbReference type="SUPFAM" id="SSF56801">
    <property type="entry name" value="Acetyl-CoA synthetase-like"/>
    <property type="match status" value="1"/>
</dbReference>
<dbReference type="PROSITE" id="PS00455">
    <property type="entry name" value="AMP_BINDING"/>
    <property type="match status" value="1"/>
</dbReference>
<accession>A0ABD2MI54</accession>
<feature type="domain" description="AMP-dependent synthetase/ligase" evidence="4">
    <location>
        <begin position="67"/>
        <end position="311"/>
    </location>
</feature>
<dbReference type="EMBL" id="JABFTP020000001">
    <property type="protein sequence ID" value="KAL3266076.1"/>
    <property type="molecule type" value="Genomic_DNA"/>
</dbReference>